<dbReference type="InterPro" id="IPR012675">
    <property type="entry name" value="Beta-grasp_dom_sf"/>
</dbReference>
<dbReference type="PRINTS" id="PR00409">
    <property type="entry name" value="PHDIOXRDTASE"/>
</dbReference>
<feature type="domain" description="FAD-binding FR-type" evidence="10">
    <location>
        <begin position="9"/>
        <end position="111"/>
    </location>
</feature>
<reference evidence="11 12" key="1">
    <citation type="submission" date="2024-10" db="EMBL/GenBank/DDBJ databases">
        <title>The Natural Products Discovery Center: Release of the First 8490 Sequenced Strains for Exploring Actinobacteria Biosynthetic Diversity.</title>
        <authorList>
            <person name="Kalkreuter E."/>
            <person name="Kautsar S.A."/>
            <person name="Yang D."/>
            <person name="Bader C.D."/>
            <person name="Teijaro C.N."/>
            <person name="Fluegel L."/>
            <person name="Davis C.M."/>
            <person name="Simpson J.R."/>
            <person name="Lauterbach L."/>
            <person name="Steele A.D."/>
            <person name="Gui C."/>
            <person name="Meng S."/>
            <person name="Li G."/>
            <person name="Viehrig K."/>
            <person name="Ye F."/>
            <person name="Su P."/>
            <person name="Kiefer A.F."/>
            <person name="Nichols A."/>
            <person name="Cepeda A.J."/>
            <person name="Yan W."/>
            <person name="Fan B."/>
            <person name="Jiang Y."/>
            <person name="Adhikari A."/>
            <person name="Zheng C.-J."/>
            <person name="Schuster L."/>
            <person name="Cowan T.M."/>
            <person name="Smanski M.J."/>
            <person name="Chevrette M.G."/>
            <person name="De Carvalho L.P.S."/>
            <person name="Shen B."/>
        </authorList>
    </citation>
    <scope>NUCLEOTIDE SEQUENCE [LARGE SCALE GENOMIC DNA]</scope>
    <source>
        <strain evidence="11 12">NPDC002593</strain>
    </source>
</reference>
<dbReference type="PANTHER" id="PTHR47354">
    <property type="entry name" value="NADH OXIDOREDUCTASE HCR"/>
    <property type="match status" value="1"/>
</dbReference>
<gene>
    <name evidence="11" type="ORF">ACFYXQ_30675</name>
</gene>
<dbReference type="Gene3D" id="2.40.30.10">
    <property type="entry name" value="Translation factors"/>
    <property type="match status" value="1"/>
</dbReference>
<feature type="transmembrane region" description="Helical" evidence="8">
    <location>
        <begin position="113"/>
        <end position="136"/>
    </location>
</feature>
<keyword evidence="3" id="KW-0001">2Fe-2S</keyword>
<evidence type="ECO:0000256" key="3">
    <source>
        <dbReference type="ARBA" id="ARBA00022714"/>
    </source>
</evidence>
<keyword evidence="8" id="KW-0472">Membrane</keyword>
<keyword evidence="2" id="KW-0285">Flavoprotein</keyword>
<sequence length="321" mass="34128">MITSTSADTTPIDVVVRERHCVASDIDEFTLARPGSGALPAWEPGAHIDLLLSDALVRQYSLCSDPGDPSTYRIAVLREPHGRGGSARAHEMLRVGAHISIRPPRNHFPLVRALGYVFVAGGIGITPMMPLVAAAARGGRPWRLVYTGRDDASMPYARELRERYGDSVTLHHSTRDGRFDLASDLAGSSPGTAVYACGPRSLIAAAEAACAGLEAVDVFAERFTAADLRGADSRAFELSLAVSGLTLSVPARRSILEVAEASGVVALSSCREGTCGTCETVVVSGEVDHRDSVLTPQERAENESMMICVSRCAGERLVLEL</sequence>
<keyword evidence="7" id="KW-0411">Iron-sulfur</keyword>
<dbReference type="PANTHER" id="PTHR47354:SF1">
    <property type="entry name" value="CARNITINE MONOOXYGENASE REDUCTASE SUBUNIT"/>
    <property type="match status" value="1"/>
</dbReference>
<comment type="cofactor">
    <cofactor evidence="1">
        <name>FAD</name>
        <dbReference type="ChEBI" id="CHEBI:57692"/>
    </cofactor>
</comment>
<dbReference type="InterPro" id="IPR006058">
    <property type="entry name" value="2Fe2S_fd_BS"/>
</dbReference>
<dbReference type="SUPFAM" id="SSF54292">
    <property type="entry name" value="2Fe-2S ferredoxin-like"/>
    <property type="match status" value="1"/>
</dbReference>
<keyword evidence="6" id="KW-0408">Iron</keyword>
<evidence type="ECO:0000256" key="1">
    <source>
        <dbReference type="ARBA" id="ARBA00001974"/>
    </source>
</evidence>
<dbReference type="Proteomes" id="UP001601992">
    <property type="component" value="Unassembled WGS sequence"/>
</dbReference>
<keyword evidence="8" id="KW-1133">Transmembrane helix</keyword>
<keyword evidence="4" id="KW-0479">Metal-binding</keyword>
<accession>A0ABW6S7F2</accession>
<evidence type="ECO:0000256" key="7">
    <source>
        <dbReference type="ARBA" id="ARBA00023014"/>
    </source>
</evidence>
<evidence type="ECO:0000313" key="12">
    <source>
        <dbReference type="Proteomes" id="UP001601992"/>
    </source>
</evidence>
<feature type="domain" description="2Fe-2S ferredoxin-type" evidence="9">
    <location>
        <begin position="236"/>
        <end position="321"/>
    </location>
</feature>
<name>A0ABW6S7F2_9NOCA</name>
<dbReference type="CDD" id="cd06185">
    <property type="entry name" value="PDR_like"/>
    <property type="match status" value="1"/>
</dbReference>
<dbReference type="SUPFAM" id="SSF52343">
    <property type="entry name" value="Ferredoxin reductase-like, C-terminal NADP-linked domain"/>
    <property type="match status" value="1"/>
</dbReference>
<comment type="caution">
    <text evidence="11">The sequence shown here is derived from an EMBL/GenBank/DDBJ whole genome shotgun (WGS) entry which is preliminary data.</text>
</comment>
<dbReference type="PROSITE" id="PS51085">
    <property type="entry name" value="2FE2S_FER_2"/>
    <property type="match status" value="1"/>
</dbReference>
<dbReference type="Pfam" id="PF00111">
    <property type="entry name" value="Fer2"/>
    <property type="match status" value="1"/>
</dbReference>
<evidence type="ECO:0000256" key="6">
    <source>
        <dbReference type="ARBA" id="ARBA00023004"/>
    </source>
</evidence>
<dbReference type="Gene3D" id="3.40.50.80">
    <property type="entry name" value="Nucleotide-binding domain of ferredoxin-NADP reductase (FNR) module"/>
    <property type="match status" value="1"/>
</dbReference>
<dbReference type="InterPro" id="IPR050415">
    <property type="entry name" value="MRET"/>
</dbReference>
<dbReference type="InterPro" id="IPR039261">
    <property type="entry name" value="FNR_nucleotide-bd"/>
</dbReference>
<evidence type="ECO:0000256" key="5">
    <source>
        <dbReference type="ARBA" id="ARBA00023002"/>
    </source>
</evidence>
<keyword evidence="12" id="KW-1185">Reference proteome</keyword>
<keyword evidence="5" id="KW-0560">Oxidoreductase</keyword>
<evidence type="ECO:0000313" key="11">
    <source>
        <dbReference type="EMBL" id="MFF3572154.1"/>
    </source>
</evidence>
<dbReference type="Gene3D" id="3.10.20.30">
    <property type="match status" value="1"/>
</dbReference>
<dbReference type="InterPro" id="IPR017927">
    <property type="entry name" value="FAD-bd_FR_type"/>
</dbReference>
<dbReference type="InterPro" id="IPR001041">
    <property type="entry name" value="2Fe-2S_ferredoxin-type"/>
</dbReference>
<proteinExistence type="predicted"/>
<evidence type="ECO:0000256" key="8">
    <source>
        <dbReference type="SAM" id="Phobius"/>
    </source>
</evidence>
<evidence type="ECO:0000256" key="4">
    <source>
        <dbReference type="ARBA" id="ARBA00022723"/>
    </source>
</evidence>
<keyword evidence="8" id="KW-0812">Transmembrane</keyword>
<protein>
    <submittedName>
        <fullName evidence="11">PDR/VanB family oxidoreductase</fullName>
    </submittedName>
</protein>
<evidence type="ECO:0000259" key="9">
    <source>
        <dbReference type="PROSITE" id="PS51085"/>
    </source>
</evidence>
<dbReference type="InterPro" id="IPR017938">
    <property type="entry name" value="Riboflavin_synthase-like_b-brl"/>
</dbReference>
<dbReference type="SUPFAM" id="SSF63380">
    <property type="entry name" value="Riboflavin synthase domain-like"/>
    <property type="match status" value="1"/>
</dbReference>
<evidence type="ECO:0000256" key="2">
    <source>
        <dbReference type="ARBA" id="ARBA00022630"/>
    </source>
</evidence>
<organism evidence="11 12">
    <name type="scientific">Nocardia jiangxiensis</name>
    <dbReference type="NCBI Taxonomy" id="282685"/>
    <lineage>
        <taxon>Bacteria</taxon>
        <taxon>Bacillati</taxon>
        <taxon>Actinomycetota</taxon>
        <taxon>Actinomycetes</taxon>
        <taxon>Mycobacteriales</taxon>
        <taxon>Nocardiaceae</taxon>
        <taxon>Nocardia</taxon>
    </lineage>
</organism>
<evidence type="ECO:0000259" key="10">
    <source>
        <dbReference type="PROSITE" id="PS51384"/>
    </source>
</evidence>
<dbReference type="RefSeq" id="WP_387405812.1">
    <property type="nucleotide sequence ID" value="NZ_JBIAQY010000012.1"/>
</dbReference>
<dbReference type="PROSITE" id="PS51384">
    <property type="entry name" value="FAD_FR"/>
    <property type="match status" value="1"/>
</dbReference>
<dbReference type="CDD" id="cd00207">
    <property type="entry name" value="fer2"/>
    <property type="match status" value="1"/>
</dbReference>
<dbReference type="InterPro" id="IPR036010">
    <property type="entry name" value="2Fe-2S_ferredoxin-like_sf"/>
</dbReference>
<dbReference type="EMBL" id="JBIAQY010000012">
    <property type="protein sequence ID" value="MFF3572154.1"/>
    <property type="molecule type" value="Genomic_DNA"/>
</dbReference>
<dbReference type="PROSITE" id="PS00197">
    <property type="entry name" value="2FE2S_FER_1"/>
    <property type="match status" value="1"/>
</dbReference>